<evidence type="ECO:0000256" key="1">
    <source>
        <dbReference type="ARBA" id="ARBA00005261"/>
    </source>
</evidence>
<dbReference type="RefSeq" id="XP_031025591.1">
    <property type="nucleotide sequence ID" value="XM_031168446.1"/>
</dbReference>
<proteinExistence type="inferred from homology"/>
<name>A0A507CAH6_9FUNG</name>
<organism evidence="4 5">
    <name type="scientific">Synchytrium microbalum</name>
    <dbReference type="NCBI Taxonomy" id="1806994"/>
    <lineage>
        <taxon>Eukaryota</taxon>
        <taxon>Fungi</taxon>
        <taxon>Fungi incertae sedis</taxon>
        <taxon>Chytridiomycota</taxon>
        <taxon>Chytridiomycota incertae sedis</taxon>
        <taxon>Chytridiomycetes</taxon>
        <taxon>Synchytriales</taxon>
        <taxon>Synchytriaceae</taxon>
        <taxon>Synchytrium</taxon>
    </lineage>
</organism>
<gene>
    <name evidence="4" type="ORF">SmJEL517_g02518</name>
</gene>
<dbReference type="PANTHER" id="PTHR15069:SF1">
    <property type="entry name" value="PROTEASOME ASSEMBLY CHAPERONE 1"/>
    <property type="match status" value="1"/>
</dbReference>
<dbReference type="EMBL" id="QEAO01000010">
    <property type="protein sequence ID" value="TPX35006.1"/>
    <property type="molecule type" value="Genomic_DNA"/>
</dbReference>
<accession>A0A507CAH6</accession>
<sequence>MSQYFYPFEAENPTSRSYYEDEEEQTTLEQYQEESMWSSPVFRLSPLMKQAPKLSAELLLIGLPGSGALFLNAIFPQKMLVGLLLMPDASSSGNPFSSDMARPGTAVYREKSNPNILVAMCWNAVAPERAVSWAQCLSQNVDARRIVILDSLSASRYRPAEYETDQVSPPWLRQLSTTGSAKVDSIPTLEAPNMLTGMGAALLNKMEMKQHTATYCYSSLLEQAHGKDLASQESLVAYEPILKSFDIKCETSSKKYTSALNAYFTHFKDQFRTDKSIYL</sequence>
<dbReference type="InterPro" id="IPR016565">
    <property type="entry name" value="Proteasome_assmbl_chp_1"/>
</dbReference>
<dbReference type="AlphaFoldDB" id="A0A507CAH6"/>
<dbReference type="Pfam" id="PF16094">
    <property type="entry name" value="PAC1"/>
    <property type="match status" value="1"/>
</dbReference>
<evidence type="ECO:0000313" key="5">
    <source>
        <dbReference type="Proteomes" id="UP000319731"/>
    </source>
</evidence>
<reference evidence="4 5" key="1">
    <citation type="journal article" date="2019" name="Sci. Rep.">
        <title>Comparative genomics of chytrid fungi reveal insights into the obligate biotrophic and pathogenic lifestyle of Synchytrium endobioticum.</title>
        <authorList>
            <person name="van de Vossenberg B.T.L.H."/>
            <person name="Warris S."/>
            <person name="Nguyen H.D.T."/>
            <person name="van Gent-Pelzer M.P.E."/>
            <person name="Joly D.L."/>
            <person name="van de Geest H.C."/>
            <person name="Bonants P.J.M."/>
            <person name="Smith D.S."/>
            <person name="Levesque C.A."/>
            <person name="van der Lee T.A.J."/>
        </authorList>
    </citation>
    <scope>NUCLEOTIDE SEQUENCE [LARGE SCALE GENOMIC DNA]</scope>
    <source>
        <strain evidence="4 5">JEL517</strain>
    </source>
</reference>
<keyword evidence="3" id="KW-0143">Chaperone</keyword>
<evidence type="ECO:0000313" key="4">
    <source>
        <dbReference type="EMBL" id="TPX35006.1"/>
    </source>
</evidence>
<dbReference type="GeneID" id="42003743"/>
<dbReference type="Proteomes" id="UP000319731">
    <property type="component" value="Unassembled WGS sequence"/>
</dbReference>
<comment type="similarity">
    <text evidence="1">Belongs to the PSMG1 family.</text>
</comment>
<dbReference type="GO" id="GO:0070628">
    <property type="term" value="F:proteasome binding"/>
    <property type="evidence" value="ECO:0007669"/>
    <property type="project" value="TreeGrafter"/>
</dbReference>
<keyword evidence="5" id="KW-1185">Reference proteome</keyword>
<dbReference type="PANTHER" id="PTHR15069">
    <property type="entry name" value="PROTEASOME ASSEMBLY CHAPERONE 1"/>
    <property type="match status" value="1"/>
</dbReference>
<dbReference type="GO" id="GO:0080129">
    <property type="term" value="P:proteasome core complex assembly"/>
    <property type="evidence" value="ECO:0007669"/>
    <property type="project" value="TreeGrafter"/>
</dbReference>
<comment type="caution">
    <text evidence="4">The sequence shown here is derived from an EMBL/GenBank/DDBJ whole genome shotgun (WGS) entry which is preliminary data.</text>
</comment>
<dbReference type="STRING" id="1806994.A0A507CAH6"/>
<evidence type="ECO:0000256" key="2">
    <source>
        <dbReference type="ARBA" id="ARBA00019180"/>
    </source>
</evidence>
<dbReference type="OrthoDB" id="17536at2759"/>
<protein>
    <recommendedName>
        <fullName evidence="2">Proteasome assembly chaperone 1</fullName>
    </recommendedName>
</protein>
<dbReference type="GO" id="GO:0005783">
    <property type="term" value="C:endoplasmic reticulum"/>
    <property type="evidence" value="ECO:0007669"/>
    <property type="project" value="InterPro"/>
</dbReference>
<evidence type="ECO:0000256" key="3">
    <source>
        <dbReference type="ARBA" id="ARBA00023186"/>
    </source>
</evidence>